<protein>
    <submittedName>
        <fullName evidence="1">Uncharacterized protein</fullName>
    </submittedName>
</protein>
<gene>
    <name evidence="1" type="ORF">E5331_00165</name>
</gene>
<organism evidence="1 2">
    <name type="scientific">Lepagella muris</name>
    <dbReference type="NCBI Taxonomy" id="3032870"/>
    <lineage>
        <taxon>Bacteria</taxon>
        <taxon>Pseudomonadati</taxon>
        <taxon>Bacteroidota</taxon>
        <taxon>Bacteroidia</taxon>
        <taxon>Bacteroidales</taxon>
        <taxon>Muribaculaceae</taxon>
        <taxon>Lepagella</taxon>
    </lineage>
</organism>
<evidence type="ECO:0000313" key="2">
    <source>
        <dbReference type="Proteomes" id="UP000306319"/>
    </source>
</evidence>
<dbReference type="Proteomes" id="UP000306319">
    <property type="component" value="Unassembled WGS sequence"/>
</dbReference>
<proteinExistence type="predicted"/>
<sequence length="123" mass="14232">MKHSLSILLLAIFSFVVHAEDYKINVISDSQRNFILYPTETGVFLRLDTRNGVIDGIVPSDQKKNKRINAIPLTEQAEAGRFILYPTDRFLTWILLDSKTGEMWNVILNSKNNNYINKIKEFE</sequence>
<dbReference type="EMBL" id="SRYB01000001">
    <property type="protein sequence ID" value="TGY80827.1"/>
    <property type="molecule type" value="Genomic_DNA"/>
</dbReference>
<keyword evidence="2" id="KW-1185">Reference proteome</keyword>
<evidence type="ECO:0000313" key="1">
    <source>
        <dbReference type="EMBL" id="TGY80827.1"/>
    </source>
</evidence>
<accession>A0AC61RI81</accession>
<comment type="caution">
    <text evidence="1">The sequence shown here is derived from an EMBL/GenBank/DDBJ whole genome shotgun (WGS) entry which is preliminary data.</text>
</comment>
<name>A0AC61RI81_9BACT</name>
<reference evidence="1" key="1">
    <citation type="submission" date="2019-04" db="EMBL/GenBank/DDBJ databases">
        <title>Microbes associate with the intestines of laboratory mice.</title>
        <authorList>
            <person name="Navarre W."/>
            <person name="Wong E."/>
            <person name="Huang K."/>
            <person name="Tropini C."/>
            <person name="Ng K."/>
            <person name="Yu B."/>
        </authorList>
    </citation>
    <scope>NUCLEOTIDE SEQUENCE</scope>
    <source>
        <strain evidence="1">NM04_E33</strain>
    </source>
</reference>